<evidence type="ECO:0000313" key="7">
    <source>
        <dbReference type="Proteomes" id="UP000267798"/>
    </source>
</evidence>
<sequence length="218" mass="24597">MKPQDRYKQERDESKKARYQQIVQAAESVFFRKGIEGATMNDIAKEAGIGVATVFRYFPAKEQLVTVLADGIMEEIRLTFASIAEQNATCLEKIGLLFDYFISLLEERRSSFIKFLEDLHLNVAHARGLYGDVSEHGIAGRKIFAIFTAMIEEGEKDGSLRTDLPAEEMLITLVNAFGLFASKLAYQKNVLMLPSDVEPEKQLLLVKEMMMAFIKAKS</sequence>
<dbReference type="EMBL" id="QXQB01000004">
    <property type="protein sequence ID" value="RJX38096.1"/>
    <property type="molecule type" value="Genomic_DNA"/>
</dbReference>
<dbReference type="Gene3D" id="1.10.357.10">
    <property type="entry name" value="Tetracycline Repressor, domain 2"/>
    <property type="match status" value="1"/>
</dbReference>
<organism evidence="6 7">
    <name type="scientific">Paenibacillus pinisoli</name>
    <dbReference type="NCBI Taxonomy" id="1276110"/>
    <lineage>
        <taxon>Bacteria</taxon>
        <taxon>Bacillati</taxon>
        <taxon>Bacillota</taxon>
        <taxon>Bacilli</taxon>
        <taxon>Bacillales</taxon>
        <taxon>Paenibacillaceae</taxon>
        <taxon>Paenibacillus</taxon>
    </lineage>
</organism>
<dbReference type="RefSeq" id="WP_120112915.1">
    <property type="nucleotide sequence ID" value="NZ_QXQB01000004.1"/>
</dbReference>
<gene>
    <name evidence="6" type="ORF">D3P09_18675</name>
</gene>
<dbReference type="Proteomes" id="UP000267798">
    <property type="component" value="Unassembled WGS sequence"/>
</dbReference>
<dbReference type="InterPro" id="IPR009057">
    <property type="entry name" value="Homeodomain-like_sf"/>
</dbReference>
<keyword evidence="1" id="KW-0805">Transcription regulation</keyword>
<keyword evidence="2 4" id="KW-0238">DNA-binding</keyword>
<evidence type="ECO:0000256" key="4">
    <source>
        <dbReference type="PROSITE-ProRule" id="PRU00335"/>
    </source>
</evidence>
<name>A0A3A6PEM4_9BACL</name>
<evidence type="ECO:0000256" key="1">
    <source>
        <dbReference type="ARBA" id="ARBA00023015"/>
    </source>
</evidence>
<dbReference type="PRINTS" id="PR00455">
    <property type="entry name" value="HTHTETR"/>
</dbReference>
<reference evidence="6 7" key="1">
    <citation type="submission" date="2018-09" db="EMBL/GenBank/DDBJ databases">
        <title>Paenibacillus aracenensis nov. sp. isolated from a cave in southern Spain.</title>
        <authorList>
            <person name="Jurado V."/>
            <person name="Gutierrez-Patricio S."/>
            <person name="Gonzalez-Pimentel J.L."/>
            <person name="Miller A.Z."/>
            <person name="Laiz L."/>
            <person name="Saiz-Jimenez C."/>
        </authorList>
    </citation>
    <scope>NUCLEOTIDE SEQUENCE [LARGE SCALE GENOMIC DNA]</scope>
    <source>
        <strain evidence="6 7">JCM 19203</strain>
    </source>
</reference>
<evidence type="ECO:0000313" key="6">
    <source>
        <dbReference type="EMBL" id="RJX38096.1"/>
    </source>
</evidence>
<dbReference type="InterPro" id="IPR050109">
    <property type="entry name" value="HTH-type_TetR-like_transc_reg"/>
</dbReference>
<keyword evidence="3" id="KW-0804">Transcription</keyword>
<dbReference type="AlphaFoldDB" id="A0A3A6PEM4"/>
<dbReference type="GO" id="GO:0003700">
    <property type="term" value="F:DNA-binding transcription factor activity"/>
    <property type="evidence" value="ECO:0007669"/>
    <property type="project" value="TreeGrafter"/>
</dbReference>
<evidence type="ECO:0000259" key="5">
    <source>
        <dbReference type="PROSITE" id="PS50977"/>
    </source>
</evidence>
<keyword evidence="7" id="KW-1185">Reference proteome</keyword>
<dbReference type="SUPFAM" id="SSF46689">
    <property type="entry name" value="Homeodomain-like"/>
    <property type="match status" value="1"/>
</dbReference>
<evidence type="ECO:0000256" key="2">
    <source>
        <dbReference type="ARBA" id="ARBA00023125"/>
    </source>
</evidence>
<feature type="DNA-binding region" description="H-T-H motif" evidence="4">
    <location>
        <begin position="39"/>
        <end position="58"/>
    </location>
</feature>
<evidence type="ECO:0000256" key="3">
    <source>
        <dbReference type="ARBA" id="ARBA00023163"/>
    </source>
</evidence>
<dbReference type="PANTHER" id="PTHR30055:SF234">
    <property type="entry name" value="HTH-TYPE TRANSCRIPTIONAL REGULATOR BETI"/>
    <property type="match status" value="1"/>
</dbReference>
<comment type="caution">
    <text evidence="6">The sequence shown here is derived from an EMBL/GenBank/DDBJ whole genome shotgun (WGS) entry which is preliminary data.</text>
</comment>
<dbReference type="OrthoDB" id="9785164at2"/>
<dbReference type="GO" id="GO:0000976">
    <property type="term" value="F:transcription cis-regulatory region binding"/>
    <property type="evidence" value="ECO:0007669"/>
    <property type="project" value="TreeGrafter"/>
</dbReference>
<dbReference type="PANTHER" id="PTHR30055">
    <property type="entry name" value="HTH-TYPE TRANSCRIPTIONAL REGULATOR RUTR"/>
    <property type="match status" value="1"/>
</dbReference>
<dbReference type="Pfam" id="PF00440">
    <property type="entry name" value="TetR_N"/>
    <property type="match status" value="1"/>
</dbReference>
<proteinExistence type="predicted"/>
<feature type="domain" description="HTH tetR-type" evidence="5">
    <location>
        <begin position="16"/>
        <end position="76"/>
    </location>
</feature>
<protein>
    <submittedName>
        <fullName evidence="6">TetR/AcrR family transcriptional regulator</fullName>
    </submittedName>
</protein>
<accession>A0A3A6PEM4</accession>
<dbReference type="InterPro" id="IPR001647">
    <property type="entry name" value="HTH_TetR"/>
</dbReference>
<dbReference type="PROSITE" id="PS01081">
    <property type="entry name" value="HTH_TETR_1"/>
    <property type="match status" value="1"/>
</dbReference>
<dbReference type="PROSITE" id="PS50977">
    <property type="entry name" value="HTH_TETR_2"/>
    <property type="match status" value="1"/>
</dbReference>
<dbReference type="InterPro" id="IPR023772">
    <property type="entry name" value="DNA-bd_HTH_TetR-type_CS"/>
</dbReference>